<organism evidence="1 2">
    <name type="scientific">Micavibrio aeruginosavorus</name>
    <dbReference type="NCBI Taxonomy" id="349221"/>
    <lineage>
        <taxon>Bacteria</taxon>
        <taxon>Pseudomonadati</taxon>
        <taxon>Bdellovibrionota</taxon>
        <taxon>Bdellovibrionia</taxon>
        <taxon>Bdellovibrionales</taxon>
        <taxon>Pseudobdellovibrionaceae</taxon>
        <taxon>Micavibrio</taxon>
    </lineage>
</organism>
<evidence type="ECO:0008006" key="3">
    <source>
        <dbReference type="Google" id="ProtNLM"/>
    </source>
</evidence>
<dbReference type="SUPFAM" id="SSF53955">
    <property type="entry name" value="Lysozyme-like"/>
    <property type="match status" value="1"/>
</dbReference>
<name>A0A2W5FJI2_9BACT</name>
<protein>
    <recommendedName>
        <fullName evidence="3">Flagellar biosynthesis protein FlgJ</fullName>
    </recommendedName>
</protein>
<accession>A0A2W5FJI2</accession>
<dbReference type="EMBL" id="QFOT01000034">
    <property type="protein sequence ID" value="PZP56205.1"/>
    <property type="molecule type" value="Genomic_DNA"/>
</dbReference>
<gene>
    <name evidence="1" type="ORF">DI586_04530</name>
</gene>
<dbReference type="AlphaFoldDB" id="A0A2W5FJI2"/>
<proteinExistence type="predicted"/>
<dbReference type="InterPro" id="IPR023346">
    <property type="entry name" value="Lysozyme-like_dom_sf"/>
</dbReference>
<evidence type="ECO:0000313" key="2">
    <source>
        <dbReference type="Proteomes" id="UP000249739"/>
    </source>
</evidence>
<reference evidence="1 2" key="1">
    <citation type="submission" date="2017-08" db="EMBL/GenBank/DDBJ databases">
        <title>Infants hospitalized years apart are colonized by the same room-sourced microbial strains.</title>
        <authorList>
            <person name="Brooks B."/>
            <person name="Olm M.R."/>
            <person name="Firek B.A."/>
            <person name="Baker R."/>
            <person name="Thomas B.C."/>
            <person name="Morowitz M.J."/>
            <person name="Banfield J.F."/>
        </authorList>
    </citation>
    <scope>NUCLEOTIDE SEQUENCE [LARGE SCALE GENOMIC DNA]</scope>
    <source>
        <strain evidence="1">S2_006_000_R2_64</strain>
    </source>
</reference>
<comment type="caution">
    <text evidence="1">The sequence shown here is derived from an EMBL/GenBank/DDBJ whole genome shotgun (WGS) entry which is preliminary data.</text>
</comment>
<evidence type="ECO:0000313" key="1">
    <source>
        <dbReference type="EMBL" id="PZP56205.1"/>
    </source>
</evidence>
<sequence length="310" mass="33056">MNYGIKTSSGNDLQALANRAGAKITSAIQSASAKTGVGFNYLLQQANVESSFKTDVKAKGSSATGLYQFIDSTWLAMVKENGAKYGLEKYADQISDNGRVANKSVKSQILALRKNPEIASAMAAEYAADNKQYLQSTVGGEIGSTELYMAHFMGPGGAAKFLSKMQDNPNAIGANNFVDAACSNKNVFYKENGKARTLSEIYAFFDKKFDGGADSAATTTQYADNSDYMSEGAKAALRSPTFTSSRANIFDENTGSWFSTSNPKAVQLKAMALASNGTISGLSGALSNPVDIMQIMELAELHNDPNRYNA</sequence>
<dbReference type="Proteomes" id="UP000249739">
    <property type="component" value="Unassembled WGS sequence"/>
</dbReference>
<dbReference type="Gene3D" id="1.10.530.10">
    <property type="match status" value="1"/>
</dbReference>